<organism evidence="8 9">
    <name type="scientific">Sphingomonas caseinilyticus</name>
    <dbReference type="NCBI Taxonomy" id="2908205"/>
    <lineage>
        <taxon>Bacteria</taxon>
        <taxon>Pseudomonadati</taxon>
        <taxon>Pseudomonadota</taxon>
        <taxon>Alphaproteobacteria</taxon>
        <taxon>Sphingomonadales</taxon>
        <taxon>Sphingomonadaceae</taxon>
        <taxon>Sphingomonas</taxon>
    </lineage>
</organism>
<keyword evidence="5 6" id="KW-0472">Membrane</keyword>
<name>A0ABT0RSF1_9SPHN</name>
<dbReference type="Pfam" id="PF01478">
    <property type="entry name" value="Peptidase_A24"/>
    <property type="match status" value="1"/>
</dbReference>
<evidence type="ECO:0000256" key="1">
    <source>
        <dbReference type="ARBA" id="ARBA00004651"/>
    </source>
</evidence>
<evidence type="ECO:0000313" key="8">
    <source>
        <dbReference type="EMBL" id="MCL6697886.1"/>
    </source>
</evidence>
<comment type="subcellular location">
    <subcellularLocation>
        <location evidence="1">Cell membrane</location>
        <topology evidence="1">Multi-pass membrane protein</topology>
    </subcellularLocation>
</comment>
<keyword evidence="8" id="KW-0378">Hydrolase</keyword>
<feature type="transmembrane region" description="Helical" evidence="6">
    <location>
        <begin position="37"/>
        <end position="55"/>
    </location>
</feature>
<evidence type="ECO:0000259" key="7">
    <source>
        <dbReference type="Pfam" id="PF01478"/>
    </source>
</evidence>
<evidence type="ECO:0000256" key="6">
    <source>
        <dbReference type="SAM" id="Phobius"/>
    </source>
</evidence>
<dbReference type="InterPro" id="IPR052218">
    <property type="entry name" value="Preflagellin_Peptidase"/>
</dbReference>
<evidence type="ECO:0000256" key="4">
    <source>
        <dbReference type="ARBA" id="ARBA00022989"/>
    </source>
</evidence>
<keyword evidence="4 6" id="KW-1133">Transmembrane helix</keyword>
<evidence type="ECO:0000313" key="9">
    <source>
        <dbReference type="Proteomes" id="UP001203410"/>
    </source>
</evidence>
<protein>
    <submittedName>
        <fullName evidence="8">Prepilin peptidase</fullName>
        <ecNumber evidence="8">3.4.23.43</ecNumber>
    </submittedName>
</protein>
<evidence type="ECO:0000256" key="5">
    <source>
        <dbReference type="ARBA" id="ARBA00023136"/>
    </source>
</evidence>
<accession>A0ABT0RSF1</accession>
<dbReference type="PANTHER" id="PTHR36506">
    <property type="entry name" value="PREFLAGELLIN PEPTIDASE"/>
    <property type="match status" value="1"/>
</dbReference>
<dbReference type="Gene3D" id="1.20.120.1220">
    <property type="match status" value="1"/>
</dbReference>
<dbReference type="Proteomes" id="UP001203410">
    <property type="component" value="Unassembled WGS sequence"/>
</dbReference>
<dbReference type="PANTHER" id="PTHR36506:SF1">
    <property type="entry name" value="PREFLAGELLIN PEPTIDASE"/>
    <property type="match status" value="1"/>
</dbReference>
<keyword evidence="9" id="KW-1185">Reference proteome</keyword>
<feature type="transmembrane region" description="Helical" evidence="6">
    <location>
        <begin position="62"/>
        <end position="81"/>
    </location>
</feature>
<evidence type="ECO:0000256" key="2">
    <source>
        <dbReference type="ARBA" id="ARBA00022475"/>
    </source>
</evidence>
<dbReference type="EMBL" id="JAMGBA010000001">
    <property type="protein sequence ID" value="MCL6697886.1"/>
    <property type="molecule type" value="Genomic_DNA"/>
</dbReference>
<reference evidence="8 9" key="1">
    <citation type="submission" date="2022-05" db="EMBL/GenBank/DDBJ databases">
        <authorList>
            <person name="Jo J.-H."/>
            <person name="Im W.-T."/>
        </authorList>
    </citation>
    <scope>NUCLEOTIDE SEQUENCE [LARGE SCALE GENOMIC DNA]</scope>
    <source>
        <strain evidence="8 9">NSE70-1</strain>
    </source>
</reference>
<dbReference type="GO" id="GO:0004190">
    <property type="term" value="F:aspartic-type endopeptidase activity"/>
    <property type="evidence" value="ECO:0007669"/>
    <property type="project" value="UniProtKB-EC"/>
</dbReference>
<feature type="transmembrane region" description="Helical" evidence="6">
    <location>
        <begin position="101"/>
        <end position="122"/>
    </location>
</feature>
<dbReference type="InterPro" id="IPR000045">
    <property type="entry name" value="Prepilin_IV_endopep_pep"/>
</dbReference>
<dbReference type="EC" id="3.4.23.43" evidence="8"/>
<evidence type="ECO:0000256" key="3">
    <source>
        <dbReference type="ARBA" id="ARBA00022692"/>
    </source>
</evidence>
<gene>
    <name evidence="8" type="ORF">LZ496_03695</name>
</gene>
<feature type="transmembrane region" description="Helical" evidence="6">
    <location>
        <begin position="134"/>
        <end position="153"/>
    </location>
</feature>
<feature type="domain" description="Prepilin type IV endopeptidase peptidase" evidence="7">
    <location>
        <begin position="13"/>
        <end position="116"/>
    </location>
</feature>
<proteinExistence type="predicted"/>
<comment type="caution">
    <text evidence="8">The sequence shown here is derived from an EMBL/GenBank/DDBJ whole genome shotgun (WGS) entry which is preliminary data.</text>
</comment>
<sequence>MMNDGFTLGLLGLLAAMLAWIAVVDVRTYTISDRINIAIALLAPVYWLSAGVPLWPDAAIRVGVAVLVFFLFAGAFYMNVMGGGDVKLAGALALWFTPFEALTLIVVMSIAGGFLTLIVLVAHRMRRKEGRPEVPYGVAIAVGGMWLLAQRFLNHFAGMSVGN</sequence>
<keyword evidence="3 6" id="KW-0812">Transmembrane</keyword>
<keyword evidence="2" id="KW-1003">Cell membrane</keyword>